<dbReference type="Proteomes" id="UP001202328">
    <property type="component" value="Unassembled WGS sequence"/>
</dbReference>
<dbReference type="PANTHER" id="PTHR37241:SF1">
    <property type="entry name" value="NEUROFILAMENT HEAVY PROTEIN"/>
    <property type="match status" value="1"/>
</dbReference>
<evidence type="ECO:0000256" key="1">
    <source>
        <dbReference type="SAM" id="MobiDB-lite"/>
    </source>
</evidence>
<reference evidence="2" key="1">
    <citation type="submission" date="2022-04" db="EMBL/GenBank/DDBJ databases">
        <title>A functionally conserved STORR gene fusion in Papaver species that diverged 16.8 million years ago.</title>
        <authorList>
            <person name="Catania T."/>
        </authorList>
    </citation>
    <scope>NUCLEOTIDE SEQUENCE</scope>
    <source>
        <strain evidence="2">S-188037</strain>
    </source>
</reference>
<dbReference type="AlphaFoldDB" id="A0AAD4SDP1"/>
<accession>A0AAD4SDP1</accession>
<evidence type="ECO:0000313" key="2">
    <source>
        <dbReference type="EMBL" id="KAI3902007.1"/>
    </source>
</evidence>
<evidence type="ECO:0000313" key="3">
    <source>
        <dbReference type="Proteomes" id="UP001202328"/>
    </source>
</evidence>
<dbReference type="PANTHER" id="PTHR37241">
    <property type="entry name" value="NEUROFILAMENT HEAVY PROTEIN"/>
    <property type="match status" value="1"/>
</dbReference>
<gene>
    <name evidence="2" type="ORF">MKW98_013681</name>
</gene>
<feature type="compositionally biased region" description="Basic and acidic residues" evidence="1">
    <location>
        <begin position="17"/>
        <end position="82"/>
    </location>
</feature>
<protein>
    <submittedName>
        <fullName evidence="2">Uncharacterized protein</fullName>
    </submittedName>
</protein>
<proteinExistence type="predicted"/>
<comment type="caution">
    <text evidence="2">The sequence shown here is derived from an EMBL/GenBank/DDBJ whole genome shotgun (WGS) entry which is preliminary data.</text>
</comment>
<dbReference type="EMBL" id="JAJJMB010011474">
    <property type="protein sequence ID" value="KAI3902007.1"/>
    <property type="molecule type" value="Genomic_DNA"/>
</dbReference>
<name>A0AAD4SDP1_9MAGN</name>
<keyword evidence="3" id="KW-1185">Reference proteome</keyword>
<feature type="non-terminal residue" evidence="2">
    <location>
        <position position="120"/>
    </location>
</feature>
<feature type="region of interest" description="Disordered" evidence="1">
    <location>
        <begin position="1"/>
        <end position="120"/>
    </location>
</feature>
<sequence>MDMTSHSGSGGGIMDKPGSEEVKLTEPLRKDEGIKTNGSDDKENAYAENSDSNHNDENSQKNINHSEHSKNLRKVNGKESKPLKGSCAAPANGGPLEVKHRKSKLTNPKPFQLRTDERRN</sequence>
<organism evidence="2 3">
    <name type="scientific">Papaver atlanticum</name>
    <dbReference type="NCBI Taxonomy" id="357466"/>
    <lineage>
        <taxon>Eukaryota</taxon>
        <taxon>Viridiplantae</taxon>
        <taxon>Streptophyta</taxon>
        <taxon>Embryophyta</taxon>
        <taxon>Tracheophyta</taxon>
        <taxon>Spermatophyta</taxon>
        <taxon>Magnoliopsida</taxon>
        <taxon>Ranunculales</taxon>
        <taxon>Papaveraceae</taxon>
        <taxon>Papaveroideae</taxon>
        <taxon>Papaver</taxon>
    </lineage>
</organism>